<dbReference type="FunCoup" id="A2DR26">
    <property type="interactions" value="493"/>
</dbReference>
<dbReference type="UniPathway" id="UPA00988"/>
<dbReference type="GO" id="GO:0000049">
    <property type="term" value="F:tRNA binding"/>
    <property type="evidence" value="ECO:0000318"/>
    <property type="project" value="GO_Central"/>
</dbReference>
<dbReference type="GO" id="GO:0005829">
    <property type="term" value="C:cytosol"/>
    <property type="evidence" value="ECO:0000318"/>
    <property type="project" value="GO_Central"/>
</dbReference>
<feature type="coiled-coil region" evidence="1">
    <location>
        <begin position="763"/>
        <end position="790"/>
    </location>
</feature>
<dbReference type="Gene3D" id="2.130.10.10">
    <property type="entry name" value="YVTN repeat-like/Quinoprotein amine dehydrogenase"/>
    <property type="match status" value="1"/>
</dbReference>
<dbReference type="KEGG" id="tva:4775140"/>
<gene>
    <name evidence="3" type="ORF">TVAG_303440</name>
</gene>
<evidence type="ECO:0000313" key="3">
    <source>
        <dbReference type="EMBL" id="EAY17125.1"/>
    </source>
</evidence>
<name>A2DR26_TRIV3</name>
<dbReference type="InterPro" id="IPR015943">
    <property type="entry name" value="WD40/YVTN_repeat-like_dom_sf"/>
</dbReference>
<dbReference type="GO" id="GO:0002926">
    <property type="term" value="P:tRNA wobble base 5-methoxycarbonylmethyl-2-thiouridinylation"/>
    <property type="evidence" value="ECO:0000318"/>
    <property type="project" value="GO_Central"/>
</dbReference>
<dbReference type="STRING" id="5722.A2DR26"/>
<dbReference type="OMA" id="ENSMNIF"/>
<sequence>MLNIHLTNHTFKPFEHKIEEYLPFQYLGEWRTKFETETKEIQIVDISYSEALKALVIFTQKEIRIVELHNDTTIVPIPEGNVVCAELNNGGDFAFISTDAHPYLVELETKEFTKIEGIEGIIQHIAFRDDNKFIAVATDKQLLSIDQNKQIHGKHSQDNITGITWNPAGTWIAVSSGKNVRFFEKNCEHRTGIEFDTELSTIQWGKEKDIVAVGDKTGYIHFLYTKNRKWYKKFMINTSFVGYLNWSTPYVLEYRNQQGIGHLTINNVVDSNENDIFVVESNNVFISHWSKALIPPPLAHESREFDSQVTCLGISNEKVAVFTMHKLQFIDDTETYDLPMAPVQTATFRGGKLLFAADSHLFEFDNGKITELNNTNGFISFLTPNYTVYKGAKLVNASDNKFTILADYIYAFTDNDGQKVMQMMLGDLIVDGATESSNVYSYLATGKLIAYTHDISKFTVKYYDEKHTRGIENYAHVLYFNRKLYSIVTQMQRGNTETNAPHVIVEHEVKSLIKEHKYNDTLFISKRYQVPFTRIIRLGEVSIPELLQQVPDSKLRPFISVLTCIPPKSDTPPKSDEEHKEREREIMECAENKSFVYKILSHLFSIEFNDKTEWKPEFAESKLAISFFSVASICFVLLDKSVNAVAFACQMKDPQTSKQALDFLLTLFDADNLFDISMRTYDTKTIATVGHYTMREPSLFIPMLEKFNKMPRDLMIAKIHNKLGDYGTAVKYYAKLDDQRYVTKARDICLREKCFDEGLESFKRGSEEWLEILKQKLEQLEADKKYKEVAIQAISSNNEDIILKYINAICLAGNHELARRRISKENYNKIFEVLKKQKKTEEAAFFCLNYLDDQPTAGGLFLSAQMYDMAEKCGVPVEKIADSAYKYLSNLYKRNAKLAQDLHEQFEQTKKKEETHHPDSSKRSGKKKESRGLPAIISKLEPLLPTQKDDERLTLAQTYLTMVDRNDDAKELKQLYNAMARAVYPIPSLPEGQKPLVPEYLKPTFGYS</sequence>
<keyword evidence="4" id="KW-1185">Reference proteome</keyword>
<keyword evidence="1" id="KW-0175">Coiled coil</keyword>
<dbReference type="VEuPathDB" id="TrichDB:TVAGG3_0694660"/>
<organism evidence="3 4">
    <name type="scientific">Trichomonas vaginalis (strain ATCC PRA-98 / G3)</name>
    <dbReference type="NCBI Taxonomy" id="412133"/>
    <lineage>
        <taxon>Eukaryota</taxon>
        <taxon>Metamonada</taxon>
        <taxon>Parabasalia</taxon>
        <taxon>Trichomonadida</taxon>
        <taxon>Trichomonadidae</taxon>
        <taxon>Trichomonas</taxon>
    </lineage>
</organism>
<dbReference type="GO" id="GO:0033588">
    <property type="term" value="C:elongator holoenzyme complex"/>
    <property type="evidence" value="ECO:0000318"/>
    <property type="project" value="GO_Central"/>
</dbReference>
<dbReference type="EMBL" id="DS113234">
    <property type="protein sequence ID" value="EAY17125.1"/>
    <property type="molecule type" value="Genomic_DNA"/>
</dbReference>
<dbReference type="RefSeq" id="XP_001329348.1">
    <property type="nucleotide sequence ID" value="XM_001329313.1"/>
</dbReference>
<protein>
    <recommendedName>
        <fullName evidence="5">Elongator complex protein 1</fullName>
    </recommendedName>
</protein>
<dbReference type="Proteomes" id="UP000001542">
    <property type="component" value="Unassembled WGS sequence"/>
</dbReference>
<reference evidence="3" key="2">
    <citation type="journal article" date="2007" name="Science">
        <title>Draft genome sequence of the sexually transmitted pathogen Trichomonas vaginalis.</title>
        <authorList>
            <person name="Carlton J.M."/>
            <person name="Hirt R.P."/>
            <person name="Silva J.C."/>
            <person name="Delcher A.L."/>
            <person name="Schatz M."/>
            <person name="Zhao Q."/>
            <person name="Wortman J.R."/>
            <person name="Bidwell S.L."/>
            <person name="Alsmark U.C.M."/>
            <person name="Besteiro S."/>
            <person name="Sicheritz-Ponten T."/>
            <person name="Noel C.J."/>
            <person name="Dacks J.B."/>
            <person name="Foster P.G."/>
            <person name="Simillion C."/>
            <person name="Van de Peer Y."/>
            <person name="Miranda-Saavedra D."/>
            <person name="Barton G.J."/>
            <person name="Westrop G.D."/>
            <person name="Mueller S."/>
            <person name="Dessi D."/>
            <person name="Fiori P.L."/>
            <person name="Ren Q."/>
            <person name="Paulsen I."/>
            <person name="Zhang H."/>
            <person name="Bastida-Corcuera F.D."/>
            <person name="Simoes-Barbosa A."/>
            <person name="Brown M.T."/>
            <person name="Hayes R.D."/>
            <person name="Mukherjee M."/>
            <person name="Okumura C.Y."/>
            <person name="Schneider R."/>
            <person name="Smith A.J."/>
            <person name="Vanacova S."/>
            <person name="Villalvazo M."/>
            <person name="Haas B.J."/>
            <person name="Pertea M."/>
            <person name="Feldblyum T.V."/>
            <person name="Utterback T.R."/>
            <person name="Shu C.L."/>
            <person name="Osoegawa K."/>
            <person name="de Jong P.J."/>
            <person name="Hrdy I."/>
            <person name="Horvathova L."/>
            <person name="Zubacova Z."/>
            <person name="Dolezal P."/>
            <person name="Malik S.B."/>
            <person name="Logsdon J.M. Jr."/>
            <person name="Henze K."/>
            <person name="Gupta A."/>
            <person name="Wang C.C."/>
            <person name="Dunne R.L."/>
            <person name="Upcroft J.A."/>
            <person name="Upcroft P."/>
            <person name="White O."/>
            <person name="Salzberg S.L."/>
            <person name="Tang P."/>
            <person name="Chiu C.-H."/>
            <person name="Lee Y.-S."/>
            <person name="Embley T.M."/>
            <person name="Coombs G.H."/>
            <person name="Mottram J.C."/>
            <person name="Tachezy J."/>
            <person name="Fraser-Liggett C.M."/>
            <person name="Johnson P.J."/>
        </authorList>
    </citation>
    <scope>NUCLEOTIDE SEQUENCE [LARGE SCALE GENOMIC DNA]</scope>
    <source>
        <strain evidence="3">G3</strain>
    </source>
</reference>
<evidence type="ECO:0000256" key="2">
    <source>
        <dbReference type="SAM" id="MobiDB-lite"/>
    </source>
</evidence>
<dbReference type="PANTHER" id="PTHR12747">
    <property type="entry name" value="ELONGATOR COMPLEX PROTEIN 1"/>
    <property type="match status" value="1"/>
</dbReference>
<dbReference type="SUPFAM" id="SSF69322">
    <property type="entry name" value="Tricorn protease domain 2"/>
    <property type="match status" value="1"/>
</dbReference>
<reference evidence="3" key="1">
    <citation type="submission" date="2006-10" db="EMBL/GenBank/DDBJ databases">
        <authorList>
            <person name="Amadeo P."/>
            <person name="Zhao Q."/>
            <person name="Wortman J."/>
            <person name="Fraser-Liggett C."/>
            <person name="Carlton J."/>
        </authorList>
    </citation>
    <scope>NUCLEOTIDE SEQUENCE</scope>
    <source>
        <strain evidence="3">G3</strain>
    </source>
</reference>
<accession>A2DR26</accession>
<dbReference type="SMR" id="A2DR26"/>
<evidence type="ECO:0000313" key="4">
    <source>
        <dbReference type="Proteomes" id="UP000001542"/>
    </source>
</evidence>
<evidence type="ECO:0008006" key="5">
    <source>
        <dbReference type="Google" id="ProtNLM"/>
    </source>
</evidence>
<dbReference type="eggNOG" id="KOG1920">
    <property type="taxonomic scope" value="Eukaryota"/>
</dbReference>
<proteinExistence type="predicted"/>
<dbReference type="OrthoDB" id="40048at2759"/>
<dbReference type="InterPro" id="IPR006849">
    <property type="entry name" value="Elp1"/>
</dbReference>
<dbReference type="VEuPathDB" id="TrichDB:TVAG_303440"/>
<evidence type="ECO:0000256" key="1">
    <source>
        <dbReference type="SAM" id="Coils"/>
    </source>
</evidence>
<dbReference type="AlphaFoldDB" id="A2DR26"/>
<feature type="region of interest" description="Disordered" evidence="2">
    <location>
        <begin position="907"/>
        <end position="931"/>
    </location>
</feature>
<dbReference type="PANTHER" id="PTHR12747:SF0">
    <property type="entry name" value="ELONGATOR COMPLEX PROTEIN 1"/>
    <property type="match status" value="1"/>
</dbReference>
<feature type="compositionally biased region" description="Basic and acidic residues" evidence="2">
    <location>
        <begin position="907"/>
        <end position="922"/>
    </location>
</feature>
<dbReference type="InParanoid" id="A2DR26"/>